<name>W2G7M7_PHYNI</name>
<organism evidence="2">
    <name type="scientific">Phytophthora nicotianae</name>
    <name type="common">Potato buckeye rot agent</name>
    <name type="synonym">Phytophthora parasitica</name>
    <dbReference type="NCBI Taxonomy" id="4792"/>
    <lineage>
        <taxon>Eukaryota</taxon>
        <taxon>Sar</taxon>
        <taxon>Stramenopiles</taxon>
        <taxon>Oomycota</taxon>
        <taxon>Peronosporomycetes</taxon>
        <taxon>Peronosporales</taxon>
        <taxon>Peronosporaceae</taxon>
        <taxon>Phytophthora</taxon>
    </lineage>
</organism>
<dbReference type="Proteomes" id="UP000053236">
    <property type="component" value="Unassembled WGS sequence"/>
</dbReference>
<evidence type="ECO:0000256" key="1">
    <source>
        <dbReference type="SAM" id="MobiDB-lite"/>
    </source>
</evidence>
<feature type="region of interest" description="Disordered" evidence="1">
    <location>
        <begin position="1"/>
        <end position="52"/>
    </location>
</feature>
<reference evidence="2" key="1">
    <citation type="submission" date="2013-11" db="EMBL/GenBank/DDBJ databases">
        <title>The Genome Sequence of Phytophthora parasitica CJ02B3.</title>
        <authorList>
            <consortium name="The Broad Institute Genomics Platform"/>
            <person name="Russ C."/>
            <person name="Tyler B."/>
            <person name="Panabieres F."/>
            <person name="Shan W."/>
            <person name="Tripathy S."/>
            <person name="Grunwald N."/>
            <person name="Machado M."/>
            <person name="Johnson C.S."/>
            <person name="Arredondo F."/>
            <person name="Hong C."/>
            <person name="Coffey M."/>
            <person name="Young S.K."/>
            <person name="Zeng Q."/>
            <person name="Gargeya S."/>
            <person name="Fitzgerald M."/>
            <person name="Abouelleil A."/>
            <person name="Alvarado L."/>
            <person name="Chapman S.B."/>
            <person name="Gainer-Dewar J."/>
            <person name="Goldberg J."/>
            <person name="Griggs A."/>
            <person name="Gujja S."/>
            <person name="Hansen M."/>
            <person name="Howarth C."/>
            <person name="Imamovic A."/>
            <person name="Ireland A."/>
            <person name="Larimer J."/>
            <person name="McCowan C."/>
            <person name="Murphy C."/>
            <person name="Pearson M."/>
            <person name="Poon T.W."/>
            <person name="Priest M."/>
            <person name="Roberts A."/>
            <person name="Saif S."/>
            <person name="Shea T."/>
            <person name="Sykes S."/>
            <person name="Wortman J."/>
            <person name="Nusbaum C."/>
            <person name="Birren B."/>
        </authorList>
    </citation>
    <scope>NUCLEOTIDE SEQUENCE [LARGE SCALE GENOMIC DNA]</scope>
    <source>
        <strain evidence="2">CJ02B3</strain>
    </source>
</reference>
<accession>W2G7M7</accession>
<dbReference type="AlphaFoldDB" id="W2G7M7"/>
<feature type="compositionally biased region" description="Basic and acidic residues" evidence="1">
    <location>
        <begin position="26"/>
        <end position="35"/>
    </location>
</feature>
<gene>
    <name evidence="2" type="ORF">L915_15054</name>
</gene>
<proteinExistence type="predicted"/>
<sequence length="52" mass="5377">MEDLKAYASGTAAGGGEAIHLAAKANQDRRGREDVGPSAEEAPAKKKKAPKK</sequence>
<dbReference type="EMBL" id="KI688100">
    <property type="protein sequence ID" value="ETK79058.1"/>
    <property type="molecule type" value="Genomic_DNA"/>
</dbReference>
<protein>
    <submittedName>
        <fullName evidence="2">Uncharacterized protein</fullName>
    </submittedName>
</protein>
<evidence type="ECO:0000313" key="2">
    <source>
        <dbReference type="EMBL" id="ETK79058.1"/>
    </source>
</evidence>